<sequence>MVNSLDAAAQVDSKVCLTTPSVDVSTADISPNVRRLLVKPNVGNEHSLRLRRSLDANQTEDRAPRSRVRFGGVRLDRSPANEHSLTPLRDWCLDVNPNTNYPGGAPPPSES</sequence>
<proteinExistence type="predicted"/>
<name>A0A067NFS0_PLEO1</name>
<dbReference type="InParanoid" id="A0A067NFS0"/>
<feature type="compositionally biased region" description="Basic and acidic residues" evidence="1">
    <location>
        <begin position="53"/>
        <end position="64"/>
    </location>
</feature>
<reference evidence="3" key="1">
    <citation type="journal article" date="2014" name="Proc. Natl. Acad. Sci. U.S.A.">
        <title>Extensive sampling of basidiomycete genomes demonstrates inadequacy of the white-rot/brown-rot paradigm for wood decay fungi.</title>
        <authorList>
            <person name="Riley R."/>
            <person name="Salamov A.A."/>
            <person name="Brown D.W."/>
            <person name="Nagy L.G."/>
            <person name="Floudas D."/>
            <person name="Held B.W."/>
            <person name="Levasseur A."/>
            <person name="Lombard V."/>
            <person name="Morin E."/>
            <person name="Otillar R."/>
            <person name="Lindquist E.A."/>
            <person name="Sun H."/>
            <person name="LaButti K.M."/>
            <person name="Schmutz J."/>
            <person name="Jabbour D."/>
            <person name="Luo H."/>
            <person name="Baker S.E."/>
            <person name="Pisabarro A.G."/>
            <person name="Walton J.D."/>
            <person name="Blanchette R.A."/>
            <person name="Henrissat B."/>
            <person name="Martin F."/>
            <person name="Cullen D."/>
            <person name="Hibbett D.S."/>
            <person name="Grigoriev I.V."/>
        </authorList>
    </citation>
    <scope>NUCLEOTIDE SEQUENCE [LARGE SCALE GENOMIC DNA]</scope>
    <source>
        <strain evidence="3">PC15</strain>
    </source>
</reference>
<dbReference type="EMBL" id="KL198009">
    <property type="protein sequence ID" value="KDQ26858.1"/>
    <property type="molecule type" value="Genomic_DNA"/>
</dbReference>
<dbReference type="AlphaFoldDB" id="A0A067NFS0"/>
<protein>
    <submittedName>
        <fullName evidence="2">Uncharacterized protein</fullName>
    </submittedName>
</protein>
<evidence type="ECO:0000313" key="3">
    <source>
        <dbReference type="Proteomes" id="UP000027073"/>
    </source>
</evidence>
<gene>
    <name evidence="2" type="ORF">PLEOSDRAFT_159227</name>
</gene>
<evidence type="ECO:0000256" key="1">
    <source>
        <dbReference type="SAM" id="MobiDB-lite"/>
    </source>
</evidence>
<feature type="region of interest" description="Disordered" evidence="1">
    <location>
        <begin position="53"/>
        <end position="84"/>
    </location>
</feature>
<dbReference type="HOGENOM" id="CLU_2159483_0_0_1"/>
<dbReference type="Proteomes" id="UP000027073">
    <property type="component" value="Unassembled WGS sequence"/>
</dbReference>
<accession>A0A067NFS0</accession>
<evidence type="ECO:0000313" key="2">
    <source>
        <dbReference type="EMBL" id="KDQ26858.1"/>
    </source>
</evidence>
<dbReference type="VEuPathDB" id="FungiDB:PLEOSDRAFT_159227"/>
<organism evidence="2 3">
    <name type="scientific">Pleurotus ostreatus (strain PC15)</name>
    <name type="common">Oyster mushroom</name>
    <dbReference type="NCBI Taxonomy" id="1137138"/>
    <lineage>
        <taxon>Eukaryota</taxon>
        <taxon>Fungi</taxon>
        <taxon>Dikarya</taxon>
        <taxon>Basidiomycota</taxon>
        <taxon>Agaricomycotina</taxon>
        <taxon>Agaricomycetes</taxon>
        <taxon>Agaricomycetidae</taxon>
        <taxon>Agaricales</taxon>
        <taxon>Pleurotineae</taxon>
        <taxon>Pleurotaceae</taxon>
        <taxon>Pleurotus</taxon>
    </lineage>
</organism>